<evidence type="ECO:0000256" key="8">
    <source>
        <dbReference type="PROSITE-ProRule" id="PRU01091"/>
    </source>
</evidence>
<keyword evidence="6" id="KW-0804">Transcription</keyword>
<keyword evidence="12" id="KW-1185">Reference proteome</keyword>
<evidence type="ECO:0000256" key="7">
    <source>
        <dbReference type="PROSITE-ProRule" id="PRU00169"/>
    </source>
</evidence>
<dbReference type="SUPFAM" id="SSF52172">
    <property type="entry name" value="CheY-like"/>
    <property type="match status" value="1"/>
</dbReference>
<feature type="domain" description="OmpR/PhoB-type" evidence="10">
    <location>
        <begin position="141"/>
        <end position="240"/>
    </location>
</feature>
<evidence type="ECO:0000256" key="4">
    <source>
        <dbReference type="ARBA" id="ARBA00023015"/>
    </source>
</evidence>
<dbReference type="EMBL" id="JAUSTY010000007">
    <property type="protein sequence ID" value="MDQ0166216.1"/>
    <property type="molecule type" value="Genomic_DNA"/>
</dbReference>
<dbReference type="SMART" id="SM00448">
    <property type="entry name" value="REC"/>
    <property type="match status" value="1"/>
</dbReference>
<proteinExistence type="predicted"/>
<keyword evidence="2 7" id="KW-0597">Phosphoprotein</keyword>
<reference evidence="11 12" key="1">
    <citation type="submission" date="2023-07" db="EMBL/GenBank/DDBJ databases">
        <title>Genomic Encyclopedia of Type Strains, Phase IV (KMG-IV): sequencing the most valuable type-strain genomes for metagenomic binning, comparative biology and taxonomic classification.</title>
        <authorList>
            <person name="Goeker M."/>
        </authorList>
    </citation>
    <scope>NUCLEOTIDE SEQUENCE [LARGE SCALE GENOMIC DNA]</scope>
    <source>
        <strain evidence="11 12">DSM 12751</strain>
    </source>
</reference>
<dbReference type="SMART" id="SM00862">
    <property type="entry name" value="Trans_reg_C"/>
    <property type="match status" value="1"/>
</dbReference>
<sequence length="242" mass="28096">MITHTGVIIISASEDIHVLVVEDEQPIRRMIIIQLQRSGFKVQEASTGEEAFTRIKEQYPDLVVLDVRLPDMSGFEICEKLRNEYPDIAILLLTALSQDMDKLTGLELGADDYMVKPFNPLELTARIRAILRRMNKDKKEAKSLGSGPFRLDLQSGELYLKEKRVELTPKEYSLIYHFLLHPGKVFSREELLNDVWGTDFFGDQKTVDVHIRRIREKIEEDPAHPQWIETVWGTGYRWKRNS</sequence>
<gene>
    <name evidence="11" type="ORF">J2S11_002117</name>
</gene>
<name>A0ABT9VYZ5_9BACI</name>
<feature type="modified residue" description="4-aspartylphosphate" evidence="7">
    <location>
        <position position="66"/>
    </location>
</feature>
<keyword evidence="3" id="KW-0902">Two-component regulatory system</keyword>
<dbReference type="RefSeq" id="WP_307394237.1">
    <property type="nucleotide sequence ID" value="NZ_BAAADK010000048.1"/>
</dbReference>
<evidence type="ECO:0000256" key="3">
    <source>
        <dbReference type="ARBA" id="ARBA00023012"/>
    </source>
</evidence>
<dbReference type="PROSITE" id="PS50110">
    <property type="entry name" value="RESPONSE_REGULATORY"/>
    <property type="match status" value="1"/>
</dbReference>
<dbReference type="InterPro" id="IPR039420">
    <property type="entry name" value="WalR-like"/>
</dbReference>
<dbReference type="InterPro" id="IPR036388">
    <property type="entry name" value="WH-like_DNA-bd_sf"/>
</dbReference>
<keyword evidence="5 8" id="KW-0238">DNA-binding</keyword>
<dbReference type="PANTHER" id="PTHR48111:SF54">
    <property type="entry name" value="STAGE 0 SPORULATION PROTEIN A HOMOLOG"/>
    <property type="match status" value="1"/>
</dbReference>
<accession>A0ABT9VYZ5</accession>
<dbReference type="InterPro" id="IPR001789">
    <property type="entry name" value="Sig_transdc_resp-reg_receiver"/>
</dbReference>
<evidence type="ECO:0000259" key="10">
    <source>
        <dbReference type="PROSITE" id="PS51755"/>
    </source>
</evidence>
<evidence type="ECO:0000259" key="9">
    <source>
        <dbReference type="PROSITE" id="PS50110"/>
    </source>
</evidence>
<evidence type="ECO:0000313" key="11">
    <source>
        <dbReference type="EMBL" id="MDQ0166216.1"/>
    </source>
</evidence>
<dbReference type="InterPro" id="IPR016032">
    <property type="entry name" value="Sig_transdc_resp-reg_C-effctor"/>
</dbReference>
<evidence type="ECO:0000256" key="2">
    <source>
        <dbReference type="ARBA" id="ARBA00022553"/>
    </source>
</evidence>
<evidence type="ECO:0000256" key="5">
    <source>
        <dbReference type="ARBA" id="ARBA00023125"/>
    </source>
</evidence>
<evidence type="ECO:0000256" key="1">
    <source>
        <dbReference type="ARBA" id="ARBA00004496"/>
    </source>
</evidence>
<organism evidence="11 12">
    <name type="scientific">Caldalkalibacillus horti</name>
    <dbReference type="NCBI Taxonomy" id="77523"/>
    <lineage>
        <taxon>Bacteria</taxon>
        <taxon>Bacillati</taxon>
        <taxon>Bacillota</taxon>
        <taxon>Bacilli</taxon>
        <taxon>Bacillales</taxon>
        <taxon>Bacillaceae</taxon>
        <taxon>Caldalkalibacillus</taxon>
    </lineage>
</organism>
<dbReference type="Gene3D" id="3.40.50.2300">
    <property type="match status" value="1"/>
</dbReference>
<dbReference type="GO" id="GO:0003677">
    <property type="term" value="F:DNA binding"/>
    <property type="evidence" value="ECO:0007669"/>
    <property type="project" value="UniProtKB-KW"/>
</dbReference>
<dbReference type="InterPro" id="IPR001867">
    <property type="entry name" value="OmpR/PhoB-type_DNA-bd"/>
</dbReference>
<feature type="domain" description="Response regulatory" evidence="9">
    <location>
        <begin position="17"/>
        <end position="131"/>
    </location>
</feature>
<protein>
    <submittedName>
        <fullName evidence="11">DNA-binding response OmpR family regulator</fullName>
    </submittedName>
</protein>
<keyword evidence="4" id="KW-0805">Transcription regulation</keyword>
<dbReference type="PROSITE" id="PS51755">
    <property type="entry name" value="OMPR_PHOB"/>
    <property type="match status" value="1"/>
</dbReference>
<dbReference type="Proteomes" id="UP001235840">
    <property type="component" value="Unassembled WGS sequence"/>
</dbReference>
<dbReference type="SUPFAM" id="SSF46894">
    <property type="entry name" value="C-terminal effector domain of the bipartite response regulators"/>
    <property type="match status" value="1"/>
</dbReference>
<comment type="caution">
    <text evidence="11">The sequence shown here is derived from an EMBL/GenBank/DDBJ whole genome shotgun (WGS) entry which is preliminary data.</text>
</comment>
<comment type="subcellular location">
    <subcellularLocation>
        <location evidence="1">Cytoplasm</location>
    </subcellularLocation>
</comment>
<dbReference type="Pfam" id="PF00486">
    <property type="entry name" value="Trans_reg_C"/>
    <property type="match status" value="1"/>
</dbReference>
<evidence type="ECO:0000256" key="6">
    <source>
        <dbReference type="ARBA" id="ARBA00023163"/>
    </source>
</evidence>
<dbReference type="Pfam" id="PF00072">
    <property type="entry name" value="Response_reg"/>
    <property type="match status" value="1"/>
</dbReference>
<dbReference type="Gene3D" id="6.10.250.690">
    <property type="match status" value="1"/>
</dbReference>
<dbReference type="Gene3D" id="1.10.10.10">
    <property type="entry name" value="Winged helix-like DNA-binding domain superfamily/Winged helix DNA-binding domain"/>
    <property type="match status" value="1"/>
</dbReference>
<dbReference type="CDD" id="cd00383">
    <property type="entry name" value="trans_reg_C"/>
    <property type="match status" value="1"/>
</dbReference>
<feature type="DNA-binding region" description="OmpR/PhoB-type" evidence="8">
    <location>
        <begin position="141"/>
        <end position="240"/>
    </location>
</feature>
<dbReference type="PANTHER" id="PTHR48111">
    <property type="entry name" value="REGULATOR OF RPOS"/>
    <property type="match status" value="1"/>
</dbReference>
<evidence type="ECO:0000313" key="12">
    <source>
        <dbReference type="Proteomes" id="UP001235840"/>
    </source>
</evidence>
<dbReference type="InterPro" id="IPR011006">
    <property type="entry name" value="CheY-like_superfamily"/>
</dbReference>
<dbReference type="CDD" id="cd17574">
    <property type="entry name" value="REC_OmpR"/>
    <property type="match status" value="1"/>
</dbReference>